<dbReference type="PANTHER" id="PTHR14068:SF0">
    <property type="entry name" value="EUKARYOTIC TRANSLATION INITIATION FACTOR 3 SUBUNIT B"/>
    <property type="match status" value="1"/>
</dbReference>
<evidence type="ECO:0000256" key="11">
    <source>
        <dbReference type="PIRNR" id="PIRNR036424"/>
    </source>
</evidence>
<keyword evidence="5" id="KW-0677">Repeat</keyword>
<comment type="subcellular location">
    <subcellularLocation>
        <location evidence="1 10 11">Cytoplasm</location>
    </subcellularLocation>
</comment>
<sequence length="697" mass="81391">MAKKKDAEKSAQAQETEKVAKEEVNEEEECNFDDPKGFVDKISDEELLGDLLSERPCETDGFDNVIVIDGIPQVGPERFEKLQGVITRMYSKYGTIINVYYPKTENGHTKGYVFIEYSNAQSALEAVTTTDNMRLDKNHTFLVNLFTDFKKYEEIPNDWEPPEPQQYKEQRDLHYYLLEPDAYDQFSVICSGGNPVQIWQNTAPQPTKLEERARWTEMYVQWSPIGTYLATLHFRGIALWGGPAFEQIMKFSHTEVQFIEFSPCENYLVTYSPNADMHNQSRVIMWDIRRGEGMRSFDPEGPAIWPMFRWSKDDKYFAKIGNNMLSIYETPSFGLLGKQSEKVCGIRDFAWSPTDNILAYWVAEDSNIPARVVLMEIPSRTEVRANNLFNVCDCKMHWQKSGDYLCVKVDRYTRCKKEKGENKYIGLYYNFEIFHMREKSIPMDSVEIKEPIHAFAWEPVGSKFAIIHGETSNMNVAFYGLKTGDKPVLLKKFEKRSCNTLFWSPVGQFIVLADLRSNGVLEFIDTADFTVMNTTDHYGVSDVEWDPTGRYVVTAVSLWKFKEDTGYWIWTFQGRILSRNNMPKFCQLLWRPRPPTLLSVEQQKEIKKNLKNYSAQFESKDRMRMTRASKEVVEKRAATMKKFEEFRTSALEKWREQKERRLQMRNNVDTDELDSDLQNVEEEVVEFFIKEETTIIN</sequence>
<evidence type="ECO:0000256" key="12">
    <source>
        <dbReference type="SAM" id="MobiDB-lite"/>
    </source>
</evidence>
<evidence type="ECO:0000256" key="2">
    <source>
        <dbReference type="ARBA" id="ARBA00022490"/>
    </source>
</evidence>
<dbReference type="GO" id="GO:0033290">
    <property type="term" value="C:eukaryotic 48S preinitiation complex"/>
    <property type="evidence" value="ECO:0007669"/>
    <property type="project" value="UniProtKB-UniRule"/>
</dbReference>
<dbReference type="Gene3D" id="2.130.10.10">
    <property type="entry name" value="YVTN repeat-like/Quinoprotein amine dehydrogenase"/>
    <property type="match status" value="2"/>
</dbReference>
<keyword evidence="7 10" id="KW-0648">Protein biosynthesis</keyword>
<evidence type="ECO:0000256" key="4">
    <source>
        <dbReference type="ARBA" id="ARBA00022574"/>
    </source>
</evidence>
<dbReference type="GO" id="GO:0016282">
    <property type="term" value="C:eukaryotic 43S preinitiation complex"/>
    <property type="evidence" value="ECO:0007669"/>
    <property type="project" value="UniProtKB-UniRule"/>
</dbReference>
<dbReference type="GO" id="GO:0003743">
    <property type="term" value="F:translation initiation factor activity"/>
    <property type="evidence" value="ECO:0007669"/>
    <property type="project" value="UniProtKB-UniRule"/>
</dbReference>
<dbReference type="CDD" id="cd12278">
    <property type="entry name" value="RRM_eIF3B"/>
    <property type="match status" value="1"/>
</dbReference>
<dbReference type="PANTHER" id="PTHR14068">
    <property type="entry name" value="EUKARYOTIC TRANSLATION INITIATION FACTOR 3 EIF3 -RELATED"/>
    <property type="match status" value="1"/>
</dbReference>
<protein>
    <recommendedName>
        <fullName evidence="10 11">Eukaryotic translation initiation factor 3 subunit B</fullName>
        <shortName evidence="10 11">eIF3b</shortName>
    </recommendedName>
    <alternativeName>
        <fullName evidence="10">Eukaryotic translation initiation factor 3 subunit 9</fullName>
    </alternativeName>
</protein>
<dbReference type="GO" id="GO:0001732">
    <property type="term" value="P:formation of cytoplasmic translation initiation complex"/>
    <property type="evidence" value="ECO:0007669"/>
    <property type="project" value="UniProtKB-UniRule"/>
</dbReference>
<dbReference type="InterPro" id="IPR013979">
    <property type="entry name" value="TIF_beta_prop-like"/>
</dbReference>
<dbReference type="PROSITE" id="PS50102">
    <property type="entry name" value="RRM"/>
    <property type="match status" value="1"/>
</dbReference>
<dbReference type="PIRSF" id="PIRSF036424">
    <property type="entry name" value="eIF3b"/>
    <property type="match status" value="1"/>
</dbReference>
<evidence type="ECO:0000256" key="10">
    <source>
        <dbReference type="HAMAP-Rule" id="MF_03001"/>
    </source>
</evidence>
<dbReference type="InterPro" id="IPR012677">
    <property type="entry name" value="Nucleotide-bd_a/b_plait_sf"/>
</dbReference>
<dbReference type="SUPFAM" id="SSF82171">
    <property type="entry name" value="DPP6 N-terminal domain-like"/>
    <property type="match status" value="1"/>
</dbReference>
<keyword evidence="3 10" id="KW-0396">Initiation factor</keyword>
<dbReference type="Proteomes" id="UP001558652">
    <property type="component" value="Unassembled WGS sequence"/>
</dbReference>
<dbReference type="GO" id="GO:0003723">
    <property type="term" value="F:RNA binding"/>
    <property type="evidence" value="ECO:0007669"/>
    <property type="project" value="UniProtKB-UniRule"/>
</dbReference>
<dbReference type="FunFam" id="3.30.70.330:FF:000235">
    <property type="entry name" value="Eukaryotic translation initiation factor 3 subunit B"/>
    <property type="match status" value="1"/>
</dbReference>
<evidence type="ECO:0000256" key="9">
    <source>
        <dbReference type="ARBA" id="ARBA00047068"/>
    </source>
</evidence>
<evidence type="ECO:0000256" key="5">
    <source>
        <dbReference type="ARBA" id="ARBA00022737"/>
    </source>
</evidence>
<evidence type="ECO:0000256" key="3">
    <source>
        <dbReference type="ARBA" id="ARBA00022540"/>
    </source>
</evidence>
<dbReference type="Pfam" id="PF00076">
    <property type="entry name" value="RRM_1"/>
    <property type="match status" value="1"/>
</dbReference>
<gene>
    <name evidence="14" type="ORF">AAG570_005703</name>
</gene>
<dbReference type="Pfam" id="PF08662">
    <property type="entry name" value="eIF2A"/>
    <property type="match status" value="1"/>
</dbReference>
<keyword evidence="15" id="KW-1185">Reference proteome</keyword>
<feature type="domain" description="RRM" evidence="13">
    <location>
        <begin position="64"/>
        <end position="148"/>
    </location>
</feature>
<proteinExistence type="inferred from homology"/>
<dbReference type="Gene3D" id="3.30.70.330">
    <property type="match status" value="1"/>
</dbReference>
<evidence type="ECO:0000313" key="14">
    <source>
        <dbReference type="EMBL" id="KAL1116208.1"/>
    </source>
</evidence>
<dbReference type="HAMAP" id="MF_03001">
    <property type="entry name" value="eIF3b"/>
    <property type="match status" value="1"/>
</dbReference>
<dbReference type="AlphaFoldDB" id="A0ABD0YB01"/>
<keyword evidence="4" id="KW-0853">WD repeat</keyword>
<comment type="function">
    <text evidence="10">RNA-binding component of the eukaryotic translation initiation factor 3 (eIF-3) complex, which is involved in protein synthesis of a specialized repertoire of mRNAs and, together with other initiation factors, stimulates binding of mRNA and methionyl-tRNAi to the 40S ribosome. The eIF-3 complex specifically targets and initiates translation of a subset of mRNAs involved in cell proliferation.</text>
</comment>
<dbReference type="GO" id="GO:0005852">
    <property type="term" value="C:eukaryotic translation initiation factor 3 complex"/>
    <property type="evidence" value="ECO:0007669"/>
    <property type="project" value="UniProtKB-UniRule"/>
</dbReference>
<dbReference type="SMART" id="SM00360">
    <property type="entry name" value="RRM"/>
    <property type="match status" value="1"/>
</dbReference>
<dbReference type="InterPro" id="IPR015943">
    <property type="entry name" value="WD40/YVTN_repeat-like_dom_sf"/>
</dbReference>
<evidence type="ECO:0000259" key="13">
    <source>
        <dbReference type="PROSITE" id="PS50102"/>
    </source>
</evidence>
<keyword evidence="8" id="KW-0175">Coiled coil</keyword>
<evidence type="ECO:0000313" key="15">
    <source>
        <dbReference type="Proteomes" id="UP001558652"/>
    </source>
</evidence>
<comment type="function">
    <text evidence="11">Component of the eukaryotic translation initiation factor 3 (eIF-3) complex, which is involved in protein synthesis and, together with other initiation factors, stimulates binding of mRNA and methionyl-tRNAi to the 40S ribosome.</text>
</comment>
<dbReference type="EMBL" id="JBFDAA010000018">
    <property type="protein sequence ID" value="KAL1116208.1"/>
    <property type="molecule type" value="Genomic_DNA"/>
</dbReference>
<keyword evidence="2 10" id="KW-0963">Cytoplasm</keyword>
<evidence type="ECO:0000256" key="1">
    <source>
        <dbReference type="ARBA" id="ARBA00004496"/>
    </source>
</evidence>
<reference evidence="14 15" key="1">
    <citation type="submission" date="2024-07" db="EMBL/GenBank/DDBJ databases">
        <title>Chromosome-level genome assembly of the water stick insect Ranatra chinensis (Heteroptera: Nepidae).</title>
        <authorList>
            <person name="Liu X."/>
        </authorList>
    </citation>
    <scope>NUCLEOTIDE SEQUENCE [LARGE SCALE GENOMIC DNA]</scope>
    <source>
        <strain evidence="14">Cailab_2021Rc</strain>
        <tissue evidence="14">Muscle</tissue>
    </source>
</reference>
<dbReference type="InterPro" id="IPR034363">
    <property type="entry name" value="eIF3B_RRM"/>
</dbReference>
<evidence type="ECO:0000256" key="8">
    <source>
        <dbReference type="ARBA" id="ARBA00023054"/>
    </source>
</evidence>
<organism evidence="14 15">
    <name type="scientific">Ranatra chinensis</name>
    <dbReference type="NCBI Taxonomy" id="642074"/>
    <lineage>
        <taxon>Eukaryota</taxon>
        <taxon>Metazoa</taxon>
        <taxon>Ecdysozoa</taxon>
        <taxon>Arthropoda</taxon>
        <taxon>Hexapoda</taxon>
        <taxon>Insecta</taxon>
        <taxon>Pterygota</taxon>
        <taxon>Neoptera</taxon>
        <taxon>Paraneoptera</taxon>
        <taxon>Hemiptera</taxon>
        <taxon>Heteroptera</taxon>
        <taxon>Panheteroptera</taxon>
        <taxon>Nepomorpha</taxon>
        <taxon>Nepidae</taxon>
        <taxon>Ranatrinae</taxon>
        <taxon>Ranatra</taxon>
    </lineage>
</organism>
<feature type="compositionally biased region" description="Basic and acidic residues" evidence="12">
    <location>
        <begin position="1"/>
        <end position="23"/>
    </location>
</feature>
<evidence type="ECO:0000256" key="7">
    <source>
        <dbReference type="ARBA" id="ARBA00022917"/>
    </source>
</evidence>
<dbReference type="FunFam" id="2.130.10.10:FF:001060">
    <property type="entry name" value="Eukaryotic translation initiation factor 3 subunit B"/>
    <property type="match status" value="1"/>
</dbReference>
<name>A0ABD0YB01_9HEMI</name>
<keyword evidence="6 10" id="KW-0694">RNA-binding</keyword>
<accession>A0ABD0YB01</accession>
<comment type="similarity">
    <text evidence="10 11">Belongs to the eIF-3 subunit B family.</text>
</comment>
<dbReference type="InterPro" id="IPR011400">
    <property type="entry name" value="EIF3B"/>
</dbReference>
<evidence type="ECO:0000256" key="6">
    <source>
        <dbReference type="ARBA" id="ARBA00022884"/>
    </source>
</evidence>
<dbReference type="SUPFAM" id="SSF54928">
    <property type="entry name" value="RNA-binding domain, RBD"/>
    <property type="match status" value="1"/>
</dbReference>
<dbReference type="InterPro" id="IPR000504">
    <property type="entry name" value="RRM_dom"/>
</dbReference>
<comment type="caution">
    <text evidence="14">The sequence shown here is derived from an EMBL/GenBank/DDBJ whole genome shotgun (WGS) entry which is preliminary data.</text>
</comment>
<feature type="region of interest" description="Disordered" evidence="12">
    <location>
        <begin position="1"/>
        <end position="38"/>
    </location>
</feature>
<dbReference type="InterPro" id="IPR035979">
    <property type="entry name" value="RBD_domain_sf"/>
</dbReference>
<comment type="subunit">
    <text evidence="9">Component of the eukaryotic translation initiation factor 3 (eIF-3) complex. The eIF-3 complex interacts with pix. Interacts with mxt.</text>
</comment>